<keyword evidence="2" id="KW-0812">Transmembrane</keyword>
<dbReference type="OrthoDB" id="4160064at2759"/>
<gene>
    <name evidence="3" type="ORF">K504DRAFT_459731</name>
</gene>
<keyword evidence="2" id="KW-0472">Membrane</keyword>
<dbReference type="Proteomes" id="UP000799428">
    <property type="component" value="Unassembled WGS sequence"/>
</dbReference>
<keyword evidence="2" id="KW-1133">Transmembrane helix</keyword>
<evidence type="ECO:0000256" key="1">
    <source>
        <dbReference type="SAM" id="MobiDB-lite"/>
    </source>
</evidence>
<feature type="transmembrane region" description="Helical" evidence="2">
    <location>
        <begin position="133"/>
        <end position="153"/>
    </location>
</feature>
<evidence type="ECO:0000256" key="2">
    <source>
        <dbReference type="SAM" id="Phobius"/>
    </source>
</evidence>
<feature type="region of interest" description="Disordered" evidence="1">
    <location>
        <begin position="1"/>
        <end position="27"/>
    </location>
</feature>
<name>A0A6G1K1M2_9PLEO</name>
<reference evidence="3" key="1">
    <citation type="journal article" date="2020" name="Stud. Mycol.">
        <title>101 Dothideomycetes genomes: a test case for predicting lifestyles and emergence of pathogens.</title>
        <authorList>
            <person name="Haridas S."/>
            <person name="Albert R."/>
            <person name="Binder M."/>
            <person name="Bloem J."/>
            <person name="Labutti K."/>
            <person name="Salamov A."/>
            <person name="Andreopoulos B."/>
            <person name="Baker S."/>
            <person name="Barry K."/>
            <person name="Bills G."/>
            <person name="Bluhm B."/>
            <person name="Cannon C."/>
            <person name="Castanera R."/>
            <person name="Culley D."/>
            <person name="Daum C."/>
            <person name="Ezra D."/>
            <person name="Gonzalez J."/>
            <person name="Henrissat B."/>
            <person name="Kuo A."/>
            <person name="Liang C."/>
            <person name="Lipzen A."/>
            <person name="Lutzoni F."/>
            <person name="Magnuson J."/>
            <person name="Mondo S."/>
            <person name="Nolan M."/>
            <person name="Ohm R."/>
            <person name="Pangilinan J."/>
            <person name="Park H.-J."/>
            <person name="Ramirez L."/>
            <person name="Alfaro M."/>
            <person name="Sun H."/>
            <person name="Tritt A."/>
            <person name="Yoshinaga Y."/>
            <person name="Zwiers L.-H."/>
            <person name="Turgeon B."/>
            <person name="Goodwin S."/>
            <person name="Spatafora J."/>
            <person name="Crous P."/>
            <person name="Grigoriev I."/>
        </authorList>
    </citation>
    <scope>NUCLEOTIDE SEQUENCE</scope>
    <source>
        <strain evidence="3">CBS 279.74</strain>
    </source>
</reference>
<evidence type="ECO:0000313" key="4">
    <source>
        <dbReference type="Proteomes" id="UP000799428"/>
    </source>
</evidence>
<protein>
    <submittedName>
        <fullName evidence="3">Uncharacterized protein</fullName>
    </submittedName>
</protein>
<proteinExistence type="predicted"/>
<dbReference type="AlphaFoldDB" id="A0A6G1K1M2"/>
<evidence type="ECO:0000313" key="3">
    <source>
        <dbReference type="EMBL" id="KAF2706425.1"/>
    </source>
</evidence>
<keyword evidence="4" id="KW-1185">Reference proteome</keyword>
<sequence>MAPSSIKSNNQTEPLLSPNPSSSQVEPLTSTTSSAIKALSILRIITGASVLIAPIWTCGIFRLPIPASAGVVVRLVGARDIALGELLLTAEDKSSWTGGRREIKRALWTGIGTDAVDVCSLLVGVATGTLGRVPAALFGGGAALFLGLGAVGLRGL</sequence>
<dbReference type="EMBL" id="MU005776">
    <property type="protein sequence ID" value="KAF2706425.1"/>
    <property type="molecule type" value="Genomic_DNA"/>
</dbReference>
<accession>A0A6G1K1M2</accession>
<organism evidence="3 4">
    <name type="scientific">Pleomassaria siparia CBS 279.74</name>
    <dbReference type="NCBI Taxonomy" id="1314801"/>
    <lineage>
        <taxon>Eukaryota</taxon>
        <taxon>Fungi</taxon>
        <taxon>Dikarya</taxon>
        <taxon>Ascomycota</taxon>
        <taxon>Pezizomycotina</taxon>
        <taxon>Dothideomycetes</taxon>
        <taxon>Pleosporomycetidae</taxon>
        <taxon>Pleosporales</taxon>
        <taxon>Pleomassariaceae</taxon>
        <taxon>Pleomassaria</taxon>
    </lineage>
</organism>